<sequence length="385" mass="43026">MAAAGSGHWAVGAAALSYGFRRRPEVGRKRNLNRSLQRLPVASYHLGRSLRLSPWQPDTGALLALKAKQEVHLASILLLKALAQQVRVALQQLRTQQQRLAQAAKQSGLPVPWSSQRRRDSGLFRFGGSAKDLVKKGKKLEANLDVRAAAKCYEECTQQKPRDSEFRSLLSKAISDMTYLDEIQGPHREKLTDNDKRRFNTQAMEHAKKAIELDTKAFLPHVAACISMGRLALFSDNKRKCQLAKDAREHAVRALELGPQSDLTHHLMGRWHYEMAQLNMVVRTLIRMAFSTNLPPGTNQDALKSYQQAAKLNPTCVAHHVEIGRCLSKMGRRKEAEQALKHASTLGCDDINTYLEKIEGEKLLKNLTGGWGPRWPLGSLPQPAT</sequence>
<dbReference type="InterPro" id="IPR011990">
    <property type="entry name" value="TPR-like_helical_dom_sf"/>
</dbReference>
<keyword evidence="9" id="KW-0175">Coiled coil</keyword>
<dbReference type="PANTHER" id="PTHR16056:SF16">
    <property type="entry name" value="REGULATOR OF MICROTUBULE DYNAMICS PROTEIN 1"/>
    <property type="match status" value="1"/>
</dbReference>
<name>A0AAW1SFM4_9CHLO</name>
<evidence type="ECO:0000256" key="4">
    <source>
        <dbReference type="ARBA" id="ARBA00022737"/>
    </source>
</evidence>
<feature type="coiled-coil region" evidence="9">
    <location>
        <begin position="79"/>
        <end position="106"/>
    </location>
</feature>
<keyword evidence="6" id="KW-0206">Cytoskeleton</keyword>
<comment type="caution">
    <text evidence="10">The sequence shown here is derived from an EMBL/GenBank/DDBJ whole genome shotgun (WGS) entry which is preliminary data.</text>
</comment>
<evidence type="ECO:0000256" key="3">
    <source>
        <dbReference type="ARBA" id="ARBA00022490"/>
    </source>
</evidence>
<dbReference type="Gene3D" id="1.25.40.10">
    <property type="entry name" value="Tetratricopeptide repeat domain"/>
    <property type="match status" value="1"/>
</dbReference>
<dbReference type="GO" id="GO:0005876">
    <property type="term" value="C:spindle microtubule"/>
    <property type="evidence" value="ECO:0007669"/>
    <property type="project" value="TreeGrafter"/>
</dbReference>
<evidence type="ECO:0000256" key="7">
    <source>
        <dbReference type="ARBA" id="ARBA00039966"/>
    </source>
</evidence>
<evidence type="ECO:0000256" key="2">
    <source>
        <dbReference type="ARBA" id="ARBA00011375"/>
    </source>
</evidence>
<comment type="subunit">
    <text evidence="2">Interacts with microtubules.</text>
</comment>
<keyword evidence="3" id="KW-0963">Cytoplasm</keyword>
<evidence type="ECO:0000256" key="1">
    <source>
        <dbReference type="ARBA" id="ARBA00004245"/>
    </source>
</evidence>
<keyword evidence="4" id="KW-0677">Repeat</keyword>
<dbReference type="SUPFAM" id="SSF48452">
    <property type="entry name" value="TPR-like"/>
    <property type="match status" value="1"/>
</dbReference>
<evidence type="ECO:0000256" key="8">
    <source>
        <dbReference type="ARBA" id="ARBA00041958"/>
    </source>
</evidence>
<evidence type="ECO:0000313" key="11">
    <source>
        <dbReference type="Proteomes" id="UP001438707"/>
    </source>
</evidence>
<dbReference type="AlphaFoldDB" id="A0AAW1SFM4"/>
<reference evidence="10 11" key="1">
    <citation type="journal article" date="2024" name="Nat. Commun.">
        <title>Phylogenomics reveals the evolutionary origins of lichenization in chlorophyte algae.</title>
        <authorList>
            <person name="Puginier C."/>
            <person name="Libourel C."/>
            <person name="Otte J."/>
            <person name="Skaloud P."/>
            <person name="Haon M."/>
            <person name="Grisel S."/>
            <person name="Petersen M."/>
            <person name="Berrin J.G."/>
            <person name="Delaux P.M."/>
            <person name="Dal Grande F."/>
            <person name="Keller J."/>
        </authorList>
    </citation>
    <scope>NUCLEOTIDE SEQUENCE [LARGE SCALE GENOMIC DNA]</scope>
    <source>
        <strain evidence="10 11">SAG 2145</strain>
    </source>
</reference>
<protein>
    <recommendedName>
        <fullName evidence="7">Regulator of microtubule dynamics protein 1</fullName>
    </recommendedName>
    <alternativeName>
        <fullName evidence="8">Protein FAM82B</fullName>
    </alternativeName>
</protein>
<evidence type="ECO:0000256" key="9">
    <source>
        <dbReference type="SAM" id="Coils"/>
    </source>
</evidence>
<keyword evidence="5" id="KW-0802">TPR repeat</keyword>
<dbReference type="Proteomes" id="UP001438707">
    <property type="component" value="Unassembled WGS sequence"/>
</dbReference>
<dbReference type="Pfam" id="PF21033">
    <property type="entry name" value="RMD1-3"/>
    <property type="match status" value="1"/>
</dbReference>
<keyword evidence="11" id="KW-1185">Reference proteome</keyword>
<dbReference type="PANTHER" id="PTHR16056">
    <property type="entry name" value="REGULATOR OF MICROTUBULE DYNAMICS PROTEIN"/>
    <property type="match status" value="1"/>
</dbReference>
<evidence type="ECO:0000313" key="10">
    <source>
        <dbReference type="EMBL" id="KAK9844642.1"/>
    </source>
</evidence>
<proteinExistence type="predicted"/>
<organism evidence="10 11">
    <name type="scientific">Apatococcus lobatus</name>
    <dbReference type="NCBI Taxonomy" id="904363"/>
    <lineage>
        <taxon>Eukaryota</taxon>
        <taxon>Viridiplantae</taxon>
        <taxon>Chlorophyta</taxon>
        <taxon>core chlorophytes</taxon>
        <taxon>Trebouxiophyceae</taxon>
        <taxon>Chlorellales</taxon>
        <taxon>Chlorellaceae</taxon>
        <taxon>Apatococcus</taxon>
    </lineage>
</organism>
<dbReference type="GO" id="GO:0005737">
    <property type="term" value="C:cytoplasm"/>
    <property type="evidence" value="ECO:0007669"/>
    <property type="project" value="TreeGrafter"/>
</dbReference>
<gene>
    <name evidence="10" type="ORF">WJX74_005107</name>
</gene>
<comment type="subcellular location">
    <subcellularLocation>
        <location evidence="1">Cytoplasm</location>
        <location evidence="1">Cytoskeleton</location>
    </subcellularLocation>
</comment>
<evidence type="ECO:0000256" key="6">
    <source>
        <dbReference type="ARBA" id="ARBA00023212"/>
    </source>
</evidence>
<dbReference type="InterPro" id="IPR049039">
    <property type="entry name" value="RMD1-3_a_helical_rpt"/>
</dbReference>
<dbReference type="GO" id="GO:0097431">
    <property type="term" value="C:mitotic spindle pole"/>
    <property type="evidence" value="ECO:0007669"/>
    <property type="project" value="TreeGrafter"/>
</dbReference>
<accession>A0AAW1SFM4</accession>
<dbReference type="GO" id="GO:0008017">
    <property type="term" value="F:microtubule binding"/>
    <property type="evidence" value="ECO:0007669"/>
    <property type="project" value="TreeGrafter"/>
</dbReference>
<dbReference type="EMBL" id="JALJOS010000001">
    <property type="protein sequence ID" value="KAK9844642.1"/>
    <property type="molecule type" value="Genomic_DNA"/>
</dbReference>
<evidence type="ECO:0000256" key="5">
    <source>
        <dbReference type="ARBA" id="ARBA00022803"/>
    </source>
</evidence>